<keyword evidence="3" id="KW-0346">Stress response</keyword>
<evidence type="ECO:0000256" key="3">
    <source>
        <dbReference type="ARBA" id="ARBA00023016"/>
    </source>
</evidence>
<dbReference type="PROSITE" id="PS51879">
    <property type="entry name" value="RST"/>
    <property type="match status" value="1"/>
</dbReference>
<dbReference type="InterPro" id="IPR012317">
    <property type="entry name" value="Poly(ADP-ribose)pol_cat_dom"/>
</dbReference>
<gene>
    <name evidence="7" type="ORF">SHERM_01856</name>
</gene>
<dbReference type="SUPFAM" id="SSF56399">
    <property type="entry name" value="ADP-ribosylation"/>
    <property type="match status" value="1"/>
</dbReference>
<dbReference type="GO" id="GO:0003950">
    <property type="term" value="F:NAD+ poly-ADP-ribosyltransferase activity"/>
    <property type="evidence" value="ECO:0007669"/>
    <property type="project" value="InterPro"/>
</dbReference>
<evidence type="ECO:0000256" key="4">
    <source>
        <dbReference type="ARBA" id="ARBA00023242"/>
    </source>
</evidence>
<evidence type="ECO:0000256" key="1">
    <source>
        <dbReference type="ARBA" id="ARBA00004123"/>
    </source>
</evidence>
<dbReference type="Gene3D" id="3.90.228.10">
    <property type="match status" value="1"/>
</dbReference>
<dbReference type="PROSITE" id="PS51059">
    <property type="entry name" value="PARP_CATALYTIC"/>
    <property type="match status" value="1"/>
</dbReference>
<evidence type="ECO:0000259" key="6">
    <source>
        <dbReference type="PROSITE" id="PS51879"/>
    </source>
</evidence>
<organism evidence="7 8">
    <name type="scientific">Striga hermonthica</name>
    <name type="common">Purple witchweed</name>
    <name type="synonym">Buchnera hermonthica</name>
    <dbReference type="NCBI Taxonomy" id="68872"/>
    <lineage>
        <taxon>Eukaryota</taxon>
        <taxon>Viridiplantae</taxon>
        <taxon>Streptophyta</taxon>
        <taxon>Embryophyta</taxon>
        <taxon>Tracheophyta</taxon>
        <taxon>Spermatophyta</taxon>
        <taxon>Magnoliopsida</taxon>
        <taxon>eudicotyledons</taxon>
        <taxon>Gunneridae</taxon>
        <taxon>Pentapetalae</taxon>
        <taxon>asterids</taxon>
        <taxon>lamiids</taxon>
        <taxon>Lamiales</taxon>
        <taxon>Orobanchaceae</taxon>
        <taxon>Buchnereae</taxon>
        <taxon>Striga</taxon>
    </lineage>
</organism>
<comment type="subcellular location">
    <subcellularLocation>
        <location evidence="1">Nucleus</location>
    </subcellularLocation>
</comment>
<evidence type="ECO:0000313" key="7">
    <source>
        <dbReference type="EMBL" id="CAA0826657.1"/>
    </source>
</evidence>
<dbReference type="PANTHER" id="PTHR32263:SF12">
    <property type="entry name" value="INACTIVE POLY [ADP-RIBOSE] POLYMERASE SRO4-RELATED"/>
    <property type="match status" value="1"/>
</dbReference>
<comment type="caution">
    <text evidence="7">The sequence shown here is derived from an EMBL/GenBank/DDBJ whole genome shotgun (WGS) entry which is preliminary data.</text>
</comment>
<evidence type="ECO:0000259" key="5">
    <source>
        <dbReference type="PROSITE" id="PS51059"/>
    </source>
</evidence>
<dbReference type="Pfam" id="PF12174">
    <property type="entry name" value="RST"/>
    <property type="match status" value="1"/>
</dbReference>
<feature type="domain" description="PARP catalytic" evidence="5">
    <location>
        <begin position="1"/>
        <end position="81"/>
    </location>
</feature>
<sequence>MLLCRVILGKTEVVCPGYEQKIPSSKEFDSGVDNAMDPKKYIVWTPRLNTHVLPEFLVSFRALSVKCRGFQIRQLSPNRLPYPILINILDKYLPSDAVELVTKHHDDFKKKKITRTELIEHTRHIVGDKLLLRIVASYEQKVYEASSTSGTTANIGNDLNFSAIIGMI</sequence>
<dbReference type="AlphaFoldDB" id="A0A9N7N9Z3"/>
<name>A0A9N7N9Z3_STRHE</name>
<dbReference type="EMBL" id="CACSLK010027624">
    <property type="protein sequence ID" value="CAA0826657.1"/>
    <property type="molecule type" value="Genomic_DNA"/>
</dbReference>
<proteinExistence type="predicted"/>
<evidence type="ECO:0000313" key="8">
    <source>
        <dbReference type="Proteomes" id="UP001153555"/>
    </source>
</evidence>
<dbReference type="InterPro" id="IPR022003">
    <property type="entry name" value="RST"/>
</dbReference>
<dbReference type="OrthoDB" id="6133115at2759"/>
<evidence type="ECO:0000256" key="2">
    <source>
        <dbReference type="ARBA" id="ARBA00022473"/>
    </source>
</evidence>
<keyword evidence="4" id="KW-0539">Nucleus</keyword>
<protein>
    <submittedName>
        <fullName evidence="7">Probable inactive poly</fullName>
    </submittedName>
</protein>
<dbReference type="InterPro" id="IPR044964">
    <property type="entry name" value="RCD1/SRO1-5"/>
</dbReference>
<keyword evidence="2" id="KW-0217">Developmental protein</keyword>
<accession>A0A9N7N9Z3</accession>
<feature type="domain" description="RST" evidence="6">
    <location>
        <begin position="73"/>
        <end position="144"/>
    </location>
</feature>
<keyword evidence="8" id="KW-1185">Reference proteome</keyword>
<dbReference type="GO" id="GO:0005634">
    <property type="term" value="C:nucleus"/>
    <property type="evidence" value="ECO:0007669"/>
    <property type="project" value="UniProtKB-SubCell"/>
</dbReference>
<reference evidence="7" key="1">
    <citation type="submission" date="2019-12" db="EMBL/GenBank/DDBJ databases">
        <authorList>
            <person name="Scholes J."/>
        </authorList>
    </citation>
    <scope>NUCLEOTIDE SEQUENCE</scope>
</reference>
<dbReference type="PANTHER" id="PTHR32263">
    <property type="entry name" value="INACTIVE POLY [ADP-RIBOSE] POLYMERASE SRO4-RELATED"/>
    <property type="match status" value="1"/>
</dbReference>
<dbReference type="Proteomes" id="UP001153555">
    <property type="component" value="Unassembled WGS sequence"/>
</dbReference>